<evidence type="ECO:0000256" key="4">
    <source>
        <dbReference type="ARBA" id="ARBA00013061"/>
    </source>
</evidence>
<keyword evidence="8 10" id="KW-0418">Kinase</keyword>
<dbReference type="InterPro" id="IPR036043">
    <property type="entry name" value="Phosphoglycerate_kinase_sf"/>
</dbReference>
<dbReference type="InterPro" id="IPR015824">
    <property type="entry name" value="Phosphoglycerate_kinase_N"/>
</dbReference>
<dbReference type="GO" id="GO:0043531">
    <property type="term" value="F:ADP binding"/>
    <property type="evidence" value="ECO:0007669"/>
    <property type="project" value="TreeGrafter"/>
</dbReference>
<evidence type="ECO:0000256" key="9">
    <source>
        <dbReference type="ARBA" id="ARBA00022840"/>
    </source>
</evidence>
<dbReference type="GO" id="GO:0006094">
    <property type="term" value="P:gluconeogenesis"/>
    <property type="evidence" value="ECO:0007669"/>
    <property type="project" value="TreeGrafter"/>
</dbReference>
<dbReference type="GO" id="GO:0005829">
    <property type="term" value="C:cytosol"/>
    <property type="evidence" value="ECO:0007669"/>
    <property type="project" value="TreeGrafter"/>
</dbReference>
<comment type="catalytic activity">
    <reaction evidence="1 10">
        <text>(2R)-3-phosphoglycerate + ATP = (2R)-3-phospho-glyceroyl phosphate + ADP</text>
        <dbReference type="Rhea" id="RHEA:14801"/>
        <dbReference type="ChEBI" id="CHEBI:30616"/>
        <dbReference type="ChEBI" id="CHEBI:57604"/>
        <dbReference type="ChEBI" id="CHEBI:58272"/>
        <dbReference type="ChEBI" id="CHEBI:456216"/>
        <dbReference type="EC" id="2.7.2.3"/>
    </reaction>
</comment>
<dbReference type="SUPFAM" id="SSF53748">
    <property type="entry name" value="Phosphoglycerate kinase"/>
    <property type="match status" value="1"/>
</dbReference>
<comment type="caution">
    <text evidence="11">The sequence shown here is derived from an EMBL/GenBank/DDBJ whole genome shotgun (WGS) entry which is preliminary data.</text>
</comment>
<dbReference type="GO" id="GO:0006096">
    <property type="term" value="P:glycolytic process"/>
    <property type="evidence" value="ECO:0007669"/>
    <property type="project" value="InterPro"/>
</dbReference>
<feature type="non-terminal residue" evidence="11">
    <location>
        <position position="314"/>
    </location>
</feature>
<sequence length="314" mass="34931">MKQIRNLKGKRVLVRVDFNVPLKKGKVLDDFRLRATLPTLTYLQEKQANIIIMTHVGRPKGSVIPSLRTAPIAKALSQLLNKNITNLKQSTGHSVKKAIDSMNEGDILFLENIQFDKREIENDPEFAKELASYCDYFVLDCFGQSHREYASIVGIEKYVKSYVGVLMQKEITTLTKLITKSKHPLVTVLGGAKLETKIPVMKSFAKMADTVLLGGALVNTYFKAAGYRVGDSLVNKELQKEALTYGKKRNVVLPVDLVVGTLDGTSYRLVDIKKTPHQICKKGEAILDIGPKTIQLFATHIKSAQTLIWNGAMG</sequence>
<reference evidence="12" key="1">
    <citation type="submission" date="2017-09" db="EMBL/GenBank/DDBJ databases">
        <title>Depth-based differentiation of microbial function through sediment-hosted aquifers and enrichment of novel symbionts in the deep terrestrial subsurface.</title>
        <authorList>
            <person name="Probst A.J."/>
            <person name="Ladd B."/>
            <person name="Jarett J.K."/>
            <person name="Geller-Mcgrath D.E."/>
            <person name="Sieber C.M.K."/>
            <person name="Emerson J.B."/>
            <person name="Anantharaman K."/>
            <person name="Thomas B.C."/>
            <person name="Malmstrom R."/>
            <person name="Stieglmeier M."/>
            <person name="Klingl A."/>
            <person name="Woyke T."/>
            <person name="Ryan C.M."/>
            <person name="Banfield J.F."/>
        </authorList>
    </citation>
    <scope>NUCLEOTIDE SEQUENCE [LARGE SCALE GENOMIC DNA]</scope>
</reference>
<name>A0A2M6P0G6_9BACT</name>
<evidence type="ECO:0000313" key="11">
    <source>
        <dbReference type="EMBL" id="PIR77223.1"/>
    </source>
</evidence>
<keyword evidence="7" id="KW-0547">Nucleotide-binding</keyword>
<evidence type="ECO:0000256" key="10">
    <source>
        <dbReference type="RuleBase" id="RU000532"/>
    </source>
</evidence>
<evidence type="ECO:0000256" key="1">
    <source>
        <dbReference type="ARBA" id="ARBA00000642"/>
    </source>
</evidence>
<dbReference type="InterPro" id="IPR015911">
    <property type="entry name" value="Phosphoglycerate_kinase_CS"/>
</dbReference>
<organism evidence="11 12">
    <name type="scientific">Candidatus Magasanikbacteria bacterium CG10_big_fil_rev_8_21_14_0_10_38_6</name>
    <dbReference type="NCBI Taxonomy" id="1974647"/>
    <lineage>
        <taxon>Bacteria</taxon>
        <taxon>Candidatus Magasanikiibacteriota</taxon>
    </lineage>
</organism>
<keyword evidence="9" id="KW-0067">ATP-binding</keyword>
<evidence type="ECO:0000256" key="2">
    <source>
        <dbReference type="ARBA" id="ARBA00004838"/>
    </source>
</evidence>
<gene>
    <name evidence="11" type="primary">pgk</name>
    <name evidence="11" type="ORF">COU30_03640</name>
</gene>
<evidence type="ECO:0000313" key="12">
    <source>
        <dbReference type="Proteomes" id="UP000228528"/>
    </source>
</evidence>
<evidence type="ECO:0000256" key="7">
    <source>
        <dbReference type="ARBA" id="ARBA00022741"/>
    </source>
</evidence>
<dbReference type="PANTHER" id="PTHR11406">
    <property type="entry name" value="PHOSPHOGLYCERATE KINASE"/>
    <property type="match status" value="1"/>
</dbReference>
<evidence type="ECO:0000256" key="8">
    <source>
        <dbReference type="ARBA" id="ARBA00022777"/>
    </source>
</evidence>
<evidence type="ECO:0000256" key="3">
    <source>
        <dbReference type="ARBA" id="ARBA00008982"/>
    </source>
</evidence>
<dbReference type="GO" id="GO:0004618">
    <property type="term" value="F:phosphoglycerate kinase activity"/>
    <property type="evidence" value="ECO:0007669"/>
    <property type="project" value="UniProtKB-EC"/>
</dbReference>
<dbReference type="PANTHER" id="PTHR11406:SF23">
    <property type="entry name" value="PHOSPHOGLYCERATE KINASE 1, CHLOROPLASTIC-RELATED"/>
    <property type="match status" value="1"/>
</dbReference>
<comment type="pathway">
    <text evidence="2">Carbohydrate degradation; glycolysis; pyruvate from D-glyceraldehyde 3-phosphate: step 2/5.</text>
</comment>
<dbReference type="InterPro" id="IPR001576">
    <property type="entry name" value="Phosphoglycerate_kinase"/>
</dbReference>
<dbReference type="Pfam" id="PF00162">
    <property type="entry name" value="PGK"/>
    <property type="match status" value="1"/>
</dbReference>
<dbReference type="PRINTS" id="PR00477">
    <property type="entry name" value="PHGLYCKINASE"/>
</dbReference>
<dbReference type="EMBL" id="PFBW01000159">
    <property type="protein sequence ID" value="PIR77223.1"/>
    <property type="molecule type" value="Genomic_DNA"/>
</dbReference>
<evidence type="ECO:0000256" key="5">
    <source>
        <dbReference type="ARBA" id="ARBA00016471"/>
    </source>
</evidence>
<dbReference type="Gene3D" id="3.40.50.1260">
    <property type="entry name" value="Phosphoglycerate kinase, N-terminal domain"/>
    <property type="match status" value="2"/>
</dbReference>
<keyword evidence="6 10" id="KW-0808">Transferase</keyword>
<dbReference type="EC" id="2.7.2.3" evidence="4 10"/>
<dbReference type="PROSITE" id="PS00111">
    <property type="entry name" value="PGLYCERATE_KINASE"/>
    <property type="match status" value="1"/>
</dbReference>
<dbReference type="AlphaFoldDB" id="A0A2M6P0G6"/>
<comment type="similarity">
    <text evidence="3 10">Belongs to the phosphoglycerate kinase family.</text>
</comment>
<evidence type="ECO:0000256" key="6">
    <source>
        <dbReference type="ARBA" id="ARBA00022679"/>
    </source>
</evidence>
<dbReference type="FunFam" id="3.40.50.1260:FF:000006">
    <property type="entry name" value="Phosphoglycerate kinase"/>
    <property type="match status" value="1"/>
</dbReference>
<dbReference type="Proteomes" id="UP000228528">
    <property type="component" value="Unassembled WGS sequence"/>
</dbReference>
<dbReference type="GO" id="GO:0005524">
    <property type="term" value="F:ATP binding"/>
    <property type="evidence" value="ECO:0007669"/>
    <property type="project" value="UniProtKB-KW"/>
</dbReference>
<protein>
    <recommendedName>
        <fullName evidence="5 10">Phosphoglycerate kinase</fullName>
        <ecNumber evidence="4 10">2.7.2.3</ecNumber>
    </recommendedName>
</protein>
<accession>A0A2M6P0G6</accession>
<proteinExistence type="inferred from homology"/>